<feature type="transmembrane region" description="Helical" evidence="1">
    <location>
        <begin position="53"/>
        <end position="70"/>
    </location>
</feature>
<keyword evidence="1" id="KW-0812">Transmembrane</keyword>
<comment type="caution">
    <text evidence="2">The sequence shown here is derived from an EMBL/GenBank/DDBJ whole genome shotgun (WGS) entry which is preliminary data.</text>
</comment>
<protein>
    <recommendedName>
        <fullName evidence="4">DUF3185 domain-containing protein</fullName>
    </recommendedName>
</protein>
<organism evidence="2 3">
    <name type="scientific">Pseudomethylobacillus aquaticus</name>
    <dbReference type="NCBI Taxonomy" id="2676064"/>
    <lineage>
        <taxon>Bacteria</taxon>
        <taxon>Pseudomonadati</taxon>
        <taxon>Pseudomonadota</taxon>
        <taxon>Betaproteobacteria</taxon>
        <taxon>Nitrosomonadales</taxon>
        <taxon>Methylophilaceae</taxon>
        <taxon>Pseudomethylobacillus</taxon>
    </lineage>
</organism>
<evidence type="ECO:0000256" key="1">
    <source>
        <dbReference type="SAM" id="Phobius"/>
    </source>
</evidence>
<proteinExistence type="predicted"/>
<keyword evidence="1" id="KW-1133">Transmembrane helix</keyword>
<accession>A0A3N0V5H3</accession>
<evidence type="ECO:0000313" key="3">
    <source>
        <dbReference type="Proteomes" id="UP000275137"/>
    </source>
</evidence>
<dbReference type="Proteomes" id="UP000275137">
    <property type="component" value="Unassembled WGS sequence"/>
</dbReference>
<dbReference type="RefSeq" id="WP_123236051.1">
    <property type="nucleotide sequence ID" value="NZ_RJVP01000001.1"/>
</dbReference>
<dbReference type="EMBL" id="RJVP01000001">
    <property type="protein sequence ID" value="ROH88057.1"/>
    <property type="molecule type" value="Genomic_DNA"/>
</dbReference>
<reference evidence="2 3" key="1">
    <citation type="submission" date="2018-10" db="EMBL/GenBank/DDBJ databases">
        <authorList>
            <person name="Chen W.-M."/>
        </authorList>
    </citation>
    <scope>NUCLEOTIDE SEQUENCE [LARGE SCALE GENOMIC DNA]</scope>
    <source>
        <strain evidence="2 3">H-5</strain>
    </source>
</reference>
<evidence type="ECO:0000313" key="2">
    <source>
        <dbReference type="EMBL" id="ROH88057.1"/>
    </source>
</evidence>
<name>A0A3N0V5H3_9PROT</name>
<evidence type="ECO:0008006" key="4">
    <source>
        <dbReference type="Google" id="ProtNLM"/>
    </source>
</evidence>
<dbReference type="AlphaFoldDB" id="A0A3N0V5H3"/>
<keyword evidence="3" id="KW-1185">Reference proteome</keyword>
<sequence length="73" mass="7584">MKASIVVGCLLIVLGAAGLVYKSFNYSSEETVVQIGELKATAEIEKEVEVPTALSLVALAAGLAALFIGMRSK</sequence>
<keyword evidence="1" id="KW-0472">Membrane</keyword>
<gene>
    <name evidence="2" type="ORF">ED236_00800</name>
</gene>